<dbReference type="SUPFAM" id="SSF52833">
    <property type="entry name" value="Thioredoxin-like"/>
    <property type="match status" value="1"/>
</dbReference>
<name>F1YPJ7_9ACTN</name>
<reference evidence="3 4" key="1">
    <citation type="journal article" date="2011" name="J. Bacteriol.">
        <title>Draft Genome Sequence of Gordonia neofelifaecis NRRL B-59395, a Cholesterol-Degrading Actinomycete.</title>
        <authorList>
            <person name="Ge F."/>
            <person name="Li W."/>
            <person name="Chen G."/>
            <person name="Liu Y."/>
            <person name="Zhang G."/>
            <person name="Yong B."/>
            <person name="Wang Q."/>
            <person name="Wang N."/>
            <person name="Huang Z."/>
            <person name="Li W."/>
            <person name="Wang J."/>
            <person name="Wu C."/>
            <person name="Xie Q."/>
            <person name="Liu G."/>
        </authorList>
    </citation>
    <scope>NUCLEOTIDE SEQUENCE [LARGE SCALE GENOMIC DNA]</scope>
    <source>
        <strain evidence="3 4">NRRL B-59395</strain>
    </source>
</reference>
<organism evidence="3 4">
    <name type="scientific">Gordonia neofelifaecis NRRL B-59395</name>
    <dbReference type="NCBI Taxonomy" id="644548"/>
    <lineage>
        <taxon>Bacteria</taxon>
        <taxon>Bacillati</taxon>
        <taxon>Actinomycetota</taxon>
        <taxon>Actinomycetes</taxon>
        <taxon>Mycobacteriales</taxon>
        <taxon>Gordoniaceae</taxon>
        <taxon>Gordonia</taxon>
    </lineage>
</organism>
<dbReference type="InterPro" id="IPR036249">
    <property type="entry name" value="Thioredoxin-like_sf"/>
</dbReference>
<proteinExistence type="predicted"/>
<evidence type="ECO:0000256" key="1">
    <source>
        <dbReference type="SAM" id="MobiDB-lite"/>
    </source>
</evidence>
<gene>
    <name evidence="3" type="ORF">SCNU_19260</name>
</gene>
<sequence length="218" mass="22821">MAVKAADDVAPSSSDGPIPTQPAPTTGASGAPITADGAFRISTSDDVRVVVTVVEDMACPACKAFEAAYGDTLAELAALPGAAVDYRVISFLDRMSDDQYSSRAANASYCVWNRPGDDRARQDTWRRFQVAAFRAQPAEGGPGLSDDRLAAMAKTAGAGDVSTCITTRQYAQDVHGTTSSTMSEPEFEGTPTLLVNGERLDLRSAATLLDKVKGLLPG</sequence>
<dbReference type="InterPro" id="IPR012336">
    <property type="entry name" value="Thioredoxin-like_fold"/>
</dbReference>
<dbReference type="STRING" id="644548.SCNU_19260"/>
<evidence type="ECO:0000313" key="3">
    <source>
        <dbReference type="EMBL" id="EGD53392.1"/>
    </source>
</evidence>
<comment type="caution">
    <text evidence="3">The sequence shown here is derived from an EMBL/GenBank/DDBJ whole genome shotgun (WGS) entry which is preliminary data.</text>
</comment>
<feature type="domain" description="Thioredoxin-like fold" evidence="2">
    <location>
        <begin position="48"/>
        <end position="206"/>
    </location>
</feature>
<dbReference type="eggNOG" id="COG1651">
    <property type="taxonomic scope" value="Bacteria"/>
</dbReference>
<dbReference type="Pfam" id="PF13462">
    <property type="entry name" value="Thioredoxin_4"/>
    <property type="match status" value="1"/>
</dbReference>
<dbReference type="Proteomes" id="UP000035065">
    <property type="component" value="Unassembled WGS sequence"/>
</dbReference>
<evidence type="ECO:0000313" key="4">
    <source>
        <dbReference type="Proteomes" id="UP000035065"/>
    </source>
</evidence>
<feature type="region of interest" description="Disordered" evidence="1">
    <location>
        <begin position="1"/>
        <end position="32"/>
    </location>
</feature>
<protein>
    <submittedName>
        <fullName evidence="3">DSBA oxidoreductase</fullName>
    </submittedName>
</protein>
<dbReference type="Gene3D" id="3.40.30.10">
    <property type="entry name" value="Glutaredoxin"/>
    <property type="match status" value="1"/>
</dbReference>
<dbReference type="EMBL" id="AEUD01000025">
    <property type="protein sequence ID" value="EGD53392.1"/>
    <property type="molecule type" value="Genomic_DNA"/>
</dbReference>
<evidence type="ECO:0000259" key="2">
    <source>
        <dbReference type="Pfam" id="PF13462"/>
    </source>
</evidence>
<accession>F1YPJ7</accession>
<keyword evidence="4" id="KW-1185">Reference proteome</keyword>
<dbReference type="AlphaFoldDB" id="F1YPJ7"/>